<sequence length="186" mass="20156">MNPGGIDATTDHFFGLILVIVLTAVHGRIGTAGPLWQILYALPATLLHELSHLVVAFITGGRPTGFSIIPTPRFIPLADGTVRRGWVLGSVTLRNAGIIASFPTGLAPLLLIPLAWFLYRHWFTWFPADLYHALYLYLAVYLCAAGAVPSAQDLRVAFSSLSGVALYGTLLALAWVWRSELAGLFV</sequence>
<keyword evidence="1" id="KW-1133">Transmembrane helix</keyword>
<feature type="transmembrane region" description="Helical" evidence="1">
    <location>
        <begin position="12"/>
        <end position="31"/>
    </location>
</feature>
<evidence type="ECO:0008006" key="4">
    <source>
        <dbReference type="Google" id="ProtNLM"/>
    </source>
</evidence>
<comment type="caution">
    <text evidence="2">The sequence shown here is derived from an EMBL/GenBank/DDBJ whole genome shotgun (WGS) entry which is preliminary data.</text>
</comment>
<dbReference type="Proteomes" id="UP000756860">
    <property type="component" value="Unassembled WGS sequence"/>
</dbReference>
<gene>
    <name evidence="2" type="ORF">KI810_03790</name>
</gene>
<evidence type="ECO:0000313" key="3">
    <source>
        <dbReference type="Proteomes" id="UP000756860"/>
    </source>
</evidence>
<feature type="transmembrane region" description="Helical" evidence="1">
    <location>
        <begin position="96"/>
        <end position="118"/>
    </location>
</feature>
<reference evidence="2 3" key="1">
    <citation type="submission" date="2021-05" db="EMBL/GenBank/DDBJ databases">
        <title>The draft genome of Geobacter luticola JCM 17780.</title>
        <authorList>
            <person name="Xu Z."/>
            <person name="Masuda Y."/>
            <person name="Itoh H."/>
            <person name="Senoo K."/>
        </authorList>
    </citation>
    <scope>NUCLEOTIDE SEQUENCE [LARGE SCALE GENOMIC DNA]</scope>
    <source>
        <strain evidence="2 3">JCM 17780</strain>
    </source>
</reference>
<evidence type="ECO:0000313" key="2">
    <source>
        <dbReference type="EMBL" id="MBT0652164.1"/>
    </source>
</evidence>
<proteinExistence type="predicted"/>
<protein>
    <recommendedName>
        <fullName evidence="4">Peptidase M50B-like protein</fullName>
    </recommendedName>
</protein>
<keyword evidence="3" id="KW-1185">Reference proteome</keyword>
<keyword evidence="1" id="KW-0472">Membrane</keyword>
<name>A0ABS5S9V8_9BACT</name>
<accession>A0ABS5S9V8</accession>
<feature type="transmembrane region" description="Helical" evidence="1">
    <location>
        <begin position="157"/>
        <end position="177"/>
    </location>
</feature>
<keyword evidence="1" id="KW-0812">Transmembrane</keyword>
<dbReference type="EMBL" id="JAHCVK010000001">
    <property type="protein sequence ID" value="MBT0652164.1"/>
    <property type="molecule type" value="Genomic_DNA"/>
</dbReference>
<feature type="transmembrane region" description="Helical" evidence="1">
    <location>
        <begin position="130"/>
        <end position="151"/>
    </location>
</feature>
<organism evidence="2 3">
    <name type="scientific">Geomobilimonas luticola</name>
    <dbReference type="NCBI Taxonomy" id="1114878"/>
    <lineage>
        <taxon>Bacteria</taxon>
        <taxon>Pseudomonadati</taxon>
        <taxon>Thermodesulfobacteriota</taxon>
        <taxon>Desulfuromonadia</taxon>
        <taxon>Geobacterales</taxon>
        <taxon>Geobacteraceae</taxon>
        <taxon>Geomobilimonas</taxon>
    </lineage>
</organism>
<dbReference type="RefSeq" id="WP_214174121.1">
    <property type="nucleotide sequence ID" value="NZ_JAHCVK010000001.1"/>
</dbReference>
<evidence type="ECO:0000256" key="1">
    <source>
        <dbReference type="SAM" id="Phobius"/>
    </source>
</evidence>